<dbReference type="HOGENOM" id="CLU_051638_7_0_10"/>
<dbReference type="eggNOG" id="COG0110">
    <property type="taxonomic scope" value="Bacteria"/>
</dbReference>
<dbReference type="CDD" id="cd04647">
    <property type="entry name" value="LbH_MAT_like"/>
    <property type="match status" value="1"/>
</dbReference>
<dbReference type="GO" id="GO:0008374">
    <property type="term" value="F:O-acyltransferase activity"/>
    <property type="evidence" value="ECO:0007669"/>
    <property type="project" value="TreeGrafter"/>
</dbReference>
<evidence type="ECO:0000256" key="1">
    <source>
        <dbReference type="ARBA" id="ARBA00007274"/>
    </source>
</evidence>
<comment type="similarity">
    <text evidence="1">Belongs to the transferase hexapeptide repeat family.</text>
</comment>
<accession>H1Y208</accession>
<evidence type="ECO:0000313" key="6">
    <source>
        <dbReference type="Proteomes" id="UP000002774"/>
    </source>
</evidence>
<dbReference type="Proteomes" id="UP000002774">
    <property type="component" value="Chromosome"/>
</dbReference>
<dbReference type="Gene3D" id="2.160.10.10">
    <property type="entry name" value="Hexapeptide repeat proteins"/>
    <property type="match status" value="1"/>
</dbReference>
<dbReference type="RefSeq" id="WP_008505578.1">
    <property type="nucleotide sequence ID" value="NZ_CM001403.1"/>
</dbReference>
<evidence type="ECO:0000256" key="3">
    <source>
        <dbReference type="ARBA" id="ARBA00022737"/>
    </source>
</evidence>
<dbReference type="OrthoDB" id="9814490at2"/>
<dbReference type="EMBL" id="CM001403">
    <property type="protein sequence ID" value="EHQ25711.1"/>
    <property type="molecule type" value="Genomic_DNA"/>
</dbReference>
<evidence type="ECO:0000256" key="4">
    <source>
        <dbReference type="ARBA" id="ARBA00023315"/>
    </source>
</evidence>
<evidence type="ECO:0000313" key="5">
    <source>
        <dbReference type="EMBL" id="EHQ25711.1"/>
    </source>
</evidence>
<dbReference type="InterPro" id="IPR051159">
    <property type="entry name" value="Hexapeptide_acetyltransf"/>
</dbReference>
<dbReference type="PANTHER" id="PTHR23416:SF23">
    <property type="entry name" value="ACETYLTRANSFERASE C18B11.09C-RELATED"/>
    <property type="match status" value="1"/>
</dbReference>
<dbReference type="InterPro" id="IPR018357">
    <property type="entry name" value="Hexapep_transf_CS"/>
</dbReference>
<dbReference type="PANTHER" id="PTHR23416">
    <property type="entry name" value="SIALIC ACID SYNTHASE-RELATED"/>
    <property type="match status" value="1"/>
</dbReference>
<gene>
    <name evidence="5" type="ORF">Mucpa_1553</name>
</gene>
<proteinExistence type="inferred from homology"/>
<keyword evidence="3" id="KW-0677">Repeat</keyword>
<dbReference type="SUPFAM" id="SSF51161">
    <property type="entry name" value="Trimeric LpxA-like enzymes"/>
    <property type="match status" value="1"/>
</dbReference>
<dbReference type="InterPro" id="IPR001451">
    <property type="entry name" value="Hexapep"/>
</dbReference>
<dbReference type="AlphaFoldDB" id="H1Y208"/>
<evidence type="ECO:0000256" key="2">
    <source>
        <dbReference type="ARBA" id="ARBA00022679"/>
    </source>
</evidence>
<keyword evidence="2" id="KW-0808">Transferase</keyword>
<dbReference type="STRING" id="714943.Mucpa_1553"/>
<organism evidence="5 6">
    <name type="scientific">Mucilaginibacter paludis DSM 18603</name>
    <dbReference type="NCBI Taxonomy" id="714943"/>
    <lineage>
        <taxon>Bacteria</taxon>
        <taxon>Pseudomonadati</taxon>
        <taxon>Bacteroidota</taxon>
        <taxon>Sphingobacteriia</taxon>
        <taxon>Sphingobacteriales</taxon>
        <taxon>Sphingobacteriaceae</taxon>
        <taxon>Mucilaginibacter</taxon>
    </lineage>
</organism>
<reference evidence="5" key="1">
    <citation type="submission" date="2011-09" db="EMBL/GenBank/DDBJ databases">
        <title>The permanent draft genome of Mucilaginibacter paludis DSM 18603.</title>
        <authorList>
            <consortium name="US DOE Joint Genome Institute (JGI-PGF)"/>
            <person name="Lucas S."/>
            <person name="Han J."/>
            <person name="Lapidus A."/>
            <person name="Bruce D."/>
            <person name="Goodwin L."/>
            <person name="Pitluck S."/>
            <person name="Peters L."/>
            <person name="Kyrpides N."/>
            <person name="Mavromatis K."/>
            <person name="Ivanova N."/>
            <person name="Mikhailova N."/>
            <person name="Held B."/>
            <person name="Detter J.C."/>
            <person name="Tapia R."/>
            <person name="Han C."/>
            <person name="Land M."/>
            <person name="Hauser L."/>
            <person name="Markowitz V."/>
            <person name="Cheng J.-F."/>
            <person name="Hugenholtz P."/>
            <person name="Woyke T."/>
            <person name="Wu D."/>
            <person name="Tindall B."/>
            <person name="Brambilla E."/>
            <person name="Klenk H.-P."/>
            <person name="Eisen J.A."/>
        </authorList>
    </citation>
    <scope>NUCLEOTIDE SEQUENCE [LARGE SCALE GENOMIC DNA]</scope>
    <source>
        <strain evidence="5">DSM 18603</strain>
    </source>
</reference>
<keyword evidence="4" id="KW-0012">Acyltransferase</keyword>
<dbReference type="InterPro" id="IPR011004">
    <property type="entry name" value="Trimer_LpxA-like_sf"/>
</dbReference>
<dbReference type="GO" id="GO:0005829">
    <property type="term" value="C:cytosol"/>
    <property type="evidence" value="ECO:0007669"/>
    <property type="project" value="TreeGrafter"/>
</dbReference>
<sequence>MSVTEKIKSNPLFKKIALWLLIPPGQHKPRLWVKMFINPFKHKRGKKSLIRHRTRLDVFPYNRFELGEKSVIEDFSTINNGVGDVLIGDRTIIGISNVIIGPVTIGNDVMFAQNIIVSGLNHGYEDVTLPPSIQKVNTSPIIIGDNVWIGGNSVITAGVTLGKHVVIGGGSVVTKNIPDYSVAVGNPAKVVKKYNFSSNTWDRV</sequence>
<keyword evidence="6" id="KW-1185">Reference proteome</keyword>
<dbReference type="Pfam" id="PF14602">
    <property type="entry name" value="Hexapep_2"/>
    <property type="match status" value="1"/>
</dbReference>
<protein>
    <submittedName>
        <fullName evidence="5">Acetyltransferase</fullName>
    </submittedName>
</protein>
<dbReference type="PROSITE" id="PS00101">
    <property type="entry name" value="HEXAPEP_TRANSFERASES"/>
    <property type="match status" value="1"/>
</dbReference>
<name>H1Y208_9SPHI</name>